<dbReference type="Gene3D" id="3.30.10.10">
    <property type="entry name" value="Trypsin Inhibitor V, subunit A"/>
    <property type="match status" value="1"/>
</dbReference>
<accession>A0ABS7T2M8</accession>
<proteinExistence type="predicted"/>
<evidence type="ECO:0000256" key="1">
    <source>
        <dbReference type="SAM" id="MobiDB-lite"/>
    </source>
</evidence>
<dbReference type="Proteomes" id="UP001430954">
    <property type="component" value="Unassembled WGS sequence"/>
</dbReference>
<keyword evidence="2" id="KW-0732">Signal</keyword>
<feature type="signal peptide" evidence="2">
    <location>
        <begin position="1"/>
        <end position="25"/>
    </location>
</feature>
<feature type="region of interest" description="Disordered" evidence="1">
    <location>
        <begin position="29"/>
        <end position="67"/>
    </location>
</feature>
<dbReference type="EMBL" id="JAINZW010000001">
    <property type="protein sequence ID" value="MBZ4038127.1"/>
    <property type="molecule type" value="Genomic_DNA"/>
</dbReference>
<gene>
    <name evidence="3" type="ORF">K6753_01080</name>
</gene>
<evidence type="ECO:0008006" key="5">
    <source>
        <dbReference type="Google" id="ProtNLM"/>
    </source>
</evidence>
<comment type="caution">
    <text evidence="3">The sequence shown here is derived from an EMBL/GenBank/DDBJ whole genome shotgun (WGS) entry which is preliminary data.</text>
</comment>
<keyword evidence="4" id="KW-1185">Reference proteome</keyword>
<dbReference type="InterPro" id="IPR021719">
    <property type="entry name" value="Prot_inh_I78"/>
</dbReference>
<dbReference type="PANTHER" id="PTHR39600">
    <property type="entry name" value="PEPTIDASE INHIBITOR I78 FAMILY PROTEIN"/>
    <property type="match status" value="1"/>
</dbReference>
<evidence type="ECO:0000313" key="3">
    <source>
        <dbReference type="EMBL" id="MBZ4038127.1"/>
    </source>
</evidence>
<evidence type="ECO:0000256" key="2">
    <source>
        <dbReference type="SAM" id="SignalP"/>
    </source>
</evidence>
<evidence type="ECO:0000313" key="4">
    <source>
        <dbReference type="Proteomes" id="UP001430954"/>
    </source>
</evidence>
<name>A0ABS7T2M8_9GAMM</name>
<dbReference type="RefSeq" id="WP_223674336.1">
    <property type="nucleotide sequence ID" value="NZ_JAINZW010000001.1"/>
</dbReference>
<feature type="chain" id="PRO_5045600830" description="Peptidase inhibitor I78 family protein" evidence="2">
    <location>
        <begin position="26"/>
        <end position="133"/>
    </location>
</feature>
<protein>
    <recommendedName>
        <fullName evidence="5">Peptidase inhibitor I78 family protein</fullName>
    </recommendedName>
</protein>
<dbReference type="PANTHER" id="PTHR39600:SF1">
    <property type="entry name" value="PEPTIDASE INHIBITOR I78 FAMILY PROTEIN"/>
    <property type="match status" value="1"/>
</dbReference>
<dbReference type="Pfam" id="PF11720">
    <property type="entry name" value="Inhibitor_I78"/>
    <property type="match status" value="1"/>
</dbReference>
<organism evidence="3 4">
    <name type="scientific">Novilysobacter selenitireducens</name>
    <dbReference type="NCBI Taxonomy" id="2872639"/>
    <lineage>
        <taxon>Bacteria</taxon>
        <taxon>Pseudomonadati</taxon>
        <taxon>Pseudomonadota</taxon>
        <taxon>Gammaproteobacteria</taxon>
        <taxon>Lysobacterales</taxon>
        <taxon>Lysobacteraceae</taxon>
        <taxon>Novilysobacter</taxon>
    </lineage>
</organism>
<sequence length="133" mass="13426">MSASPPNLSRMSLALLLATASTACAPDSMTDAATATRASAPTVDSVASVDDHADQRPAVSSDSDDARSCDAARVDALAGHAATPSNLDLARELSGADSVRVIGPGEPVTADYSASRLNLEVDDNDVILRAACG</sequence>
<reference evidence="3 4" key="1">
    <citation type="submission" date="2021-09" db="EMBL/GenBank/DDBJ databases">
        <title>Lysobacter sp. 13A isolated from the river sediment.</title>
        <authorList>
            <person name="Liu H."/>
            <person name="Li S."/>
            <person name="Mao S."/>
        </authorList>
    </citation>
    <scope>NUCLEOTIDE SEQUENCE [LARGE SCALE GENOMIC DNA]</scope>
    <source>
        <strain evidence="3 4">13A</strain>
    </source>
</reference>